<dbReference type="InterPro" id="IPR036291">
    <property type="entry name" value="NAD(P)-bd_dom_sf"/>
</dbReference>
<dbReference type="CDD" id="cd05304">
    <property type="entry name" value="Rubrum_tdh"/>
    <property type="match status" value="1"/>
</dbReference>
<keyword evidence="7" id="KW-0520">NAD</keyword>
<evidence type="ECO:0000259" key="10">
    <source>
        <dbReference type="SMART" id="SM01003"/>
    </source>
</evidence>
<comment type="catalytic activity">
    <reaction evidence="8">
        <text>NAD(+) + NADPH + H(+)(in) = NADH + NADP(+) + H(+)(out)</text>
        <dbReference type="Rhea" id="RHEA:47992"/>
        <dbReference type="ChEBI" id="CHEBI:15378"/>
        <dbReference type="ChEBI" id="CHEBI:57540"/>
        <dbReference type="ChEBI" id="CHEBI:57783"/>
        <dbReference type="ChEBI" id="CHEBI:57945"/>
        <dbReference type="ChEBI" id="CHEBI:58349"/>
        <dbReference type="EC" id="7.1.1.1"/>
    </reaction>
</comment>
<proteinExistence type="inferred from homology"/>
<dbReference type="Gene3D" id="3.40.50.720">
    <property type="entry name" value="NAD(P)-binding Rossmann-like Domain"/>
    <property type="match status" value="2"/>
</dbReference>
<feature type="domain" description="Alanine dehydrogenase/pyridine nucleotide transhydrogenase NAD(H)-binding" evidence="9">
    <location>
        <begin position="148"/>
        <end position="312"/>
    </location>
</feature>
<dbReference type="PROSITE" id="PS00837">
    <property type="entry name" value="ALADH_PNT_2"/>
    <property type="match status" value="1"/>
</dbReference>
<dbReference type="EC" id="7.1.1.1" evidence="3"/>
<accession>A0ABW5J0A7</accession>
<sequence>MKIAIIKETKPFEKRVALSPEVCKQLIQAGFECTIEHEAGISSFFEDAAYKAIGAKVDTNKSSLLSGADIVLKVNPLTPEEVSHMKKGAVSISFMYAATNPELIEASTKQGISAFSVDAIPRISRAQKMDALSSQANLGGYKSVIIGAYHLGKIFPLLMTAAGTIKPAKVVIMGAGVAGLQAIATAKRLGAIVEVSDIRPETKEQVQSLGGKFIEVKGDESVKIEGGYVKGVSEDFLKKQQEVIAKHISEADLVITTALIPGKKAPMLVPEEVVKSMKLGSVIVDMAVEQGGNCACSEYGQTVIKHGVTIVGEPNIPSLLPLNASELYAKNISTFLLHLATKDGFKWELDEEITKGSLIVHEGKVVHPSVAS</sequence>
<evidence type="ECO:0000256" key="1">
    <source>
        <dbReference type="ARBA" id="ARBA00003943"/>
    </source>
</evidence>
<dbReference type="InterPro" id="IPR007886">
    <property type="entry name" value="AlaDH/PNT_N"/>
</dbReference>
<dbReference type="Pfam" id="PF01262">
    <property type="entry name" value="AlaDh_PNT_C"/>
    <property type="match status" value="1"/>
</dbReference>
<dbReference type="InterPro" id="IPR008143">
    <property type="entry name" value="Ala_DH/PNT_CS2"/>
</dbReference>
<evidence type="ECO:0000256" key="7">
    <source>
        <dbReference type="ARBA" id="ARBA00023027"/>
    </source>
</evidence>
<dbReference type="PANTHER" id="PTHR10160:SF19">
    <property type="entry name" value="PROTON-TRANSLOCATING NAD(P)(+) TRANSHYDROGENASE"/>
    <property type="match status" value="1"/>
</dbReference>
<dbReference type="Proteomes" id="UP001597510">
    <property type="component" value="Unassembled WGS sequence"/>
</dbReference>
<keyword evidence="4" id="KW-0547">Nucleotide-binding</keyword>
<keyword evidence="6" id="KW-1278">Translocase</keyword>
<dbReference type="RefSeq" id="WP_340238306.1">
    <property type="nucleotide sequence ID" value="NZ_JBBEWC010000009.1"/>
</dbReference>
<dbReference type="Pfam" id="PF05222">
    <property type="entry name" value="AlaDh_PNT_N"/>
    <property type="match status" value="1"/>
</dbReference>
<comment type="caution">
    <text evidence="11">The sequence shown here is derived from an EMBL/GenBank/DDBJ whole genome shotgun (WGS) entry which is preliminary data.</text>
</comment>
<comment type="function">
    <text evidence="1">The transhydrogenation between NADH and NADP is coupled to respiration and ATP hydrolysis and functions as a proton pump across the membrane.</text>
</comment>
<comment type="similarity">
    <text evidence="2">Belongs to the AlaDH/PNT family.</text>
</comment>
<dbReference type="InterPro" id="IPR007698">
    <property type="entry name" value="AlaDH/PNT_NAD(H)-bd"/>
</dbReference>
<evidence type="ECO:0000313" key="12">
    <source>
        <dbReference type="Proteomes" id="UP001597510"/>
    </source>
</evidence>
<organism evidence="11 12">
    <name type="scientific">Emticicia soli</name>
    <dbReference type="NCBI Taxonomy" id="2027878"/>
    <lineage>
        <taxon>Bacteria</taxon>
        <taxon>Pseudomonadati</taxon>
        <taxon>Bacteroidota</taxon>
        <taxon>Cytophagia</taxon>
        <taxon>Cytophagales</taxon>
        <taxon>Leadbetterellaceae</taxon>
        <taxon>Emticicia</taxon>
    </lineage>
</organism>
<feature type="domain" description="Alanine dehydrogenase/pyridine nucleotide transhydrogenase N-terminal" evidence="10">
    <location>
        <begin position="4"/>
        <end position="139"/>
    </location>
</feature>
<evidence type="ECO:0000256" key="4">
    <source>
        <dbReference type="ARBA" id="ARBA00022741"/>
    </source>
</evidence>
<dbReference type="EMBL" id="JBHULC010000001">
    <property type="protein sequence ID" value="MFD2519401.1"/>
    <property type="molecule type" value="Genomic_DNA"/>
</dbReference>
<evidence type="ECO:0000313" key="11">
    <source>
        <dbReference type="EMBL" id="MFD2519401.1"/>
    </source>
</evidence>
<keyword evidence="5" id="KW-0521">NADP</keyword>
<evidence type="ECO:0000256" key="2">
    <source>
        <dbReference type="ARBA" id="ARBA00005689"/>
    </source>
</evidence>
<evidence type="ECO:0000256" key="6">
    <source>
        <dbReference type="ARBA" id="ARBA00022967"/>
    </source>
</evidence>
<evidence type="ECO:0000259" key="9">
    <source>
        <dbReference type="SMART" id="SM01002"/>
    </source>
</evidence>
<keyword evidence="12" id="KW-1185">Reference proteome</keyword>
<protein>
    <recommendedName>
        <fullName evidence="3">proton-translocating NAD(P)(+) transhydrogenase</fullName>
        <ecNumber evidence="3">7.1.1.1</ecNumber>
    </recommendedName>
</protein>
<dbReference type="NCBIfam" id="NF006942">
    <property type="entry name" value="PRK09424.1"/>
    <property type="match status" value="1"/>
</dbReference>
<dbReference type="SMART" id="SM01002">
    <property type="entry name" value="AlaDh_PNT_C"/>
    <property type="match status" value="1"/>
</dbReference>
<evidence type="ECO:0000256" key="5">
    <source>
        <dbReference type="ARBA" id="ARBA00022857"/>
    </source>
</evidence>
<dbReference type="PANTHER" id="PTHR10160">
    <property type="entry name" value="NAD(P) TRANSHYDROGENASE"/>
    <property type="match status" value="1"/>
</dbReference>
<reference evidence="12" key="1">
    <citation type="journal article" date="2019" name="Int. J. Syst. Evol. Microbiol.">
        <title>The Global Catalogue of Microorganisms (GCM) 10K type strain sequencing project: providing services to taxonomists for standard genome sequencing and annotation.</title>
        <authorList>
            <consortium name="The Broad Institute Genomics Platform"/>
            <consortium name="The Broad Institute Genome Sequencing Center for Infectious Disease"/>
            <person name="Wu L."/>
            <person name="Ma J."/>
        </authorList>
    </citation>
    <scope>NUCLEOTIDE SEQUENCE [LARGE SCALE GENOMIC DNA]</scope>
    <source>
        <strain evidence="12">KCTC 52344</strain>
    </source>
</reference>
<dbReference type="SMART" id="SM01003">
    <property type="entry name" value="AlaDh_PNT_N"/>
    <property type="match status" value="1"/>
</dbReference>
<dbReference type="SUPFAM" id="SSF51735">
    <property type="entry name" value="NAD(P)-binding Rossmann-fold domains"/>
    <property type="match status" value="1"/>
</dbReference>
<dbReference type="SUPFAM" id="SSF52283">
    <property type="entry name" value="Formate/glycerate dehydrogenase catalytic domain-like"/>
    <property type="match status" value="1"/>
</dbReference>
<name>A0ABW5J0A7_9BACT</name>
<evidence type="ECO:0000256" key="3">
    <source>
        <dbReference type="ARBA" id="ARBA00012943"/>
    </source>
</evidence>
<evidence type="ECO:0000256" key="8">
    <source>
        <dbReference type="ARBA" id="ARBA00048202"/>
    </source>
</evidence>
<gene>
    <name evidence="11" type="ORF">ACFSR2_00790</name>
</gene>